<dbReference type="GO" id="GO:0006351">
    <property type="term" value="P:DNA-templated transcription"/>
    <property type="evidence" value="ECO:0007669"/>
    <property type="project" value="InterPro"/>
</dbReference>
<dbReference type="Pfam" id="PF20803">
    <property type="entry name" value="PaaX_M"/>
    <property type="match status" value="1"/>
</dbReference>
<sequence length="290" mass="31056">MLTIVSESATDLQSLTGRQGSASVSRGANVSLVPFLYGVAGREELPGVALVRLLADLGLTPAAARSLIARMRRDGLIAATPRGRGADYRLAGTFLESFRQVRHGRPEPPAWDGFFHAVFYTVPEARRAYRDRLRRAASLARYGLMQPGVLISPADRRDHLLAELGGPPEEGTVYFGRVELPTADAAEVAHRAWELAELDRRYREHTARLTAAVAAQPVPPGPGAAALAAYARLFGGSLTDTLRTPPGLPPELLPDDWPLPALLAAVGRTYAHFGPPVIAYVEGVISESGA</sequence>
<name>A0A9X7PDZ6_9ACTN</name>
<feature type="domain" description="Transcriptional repressor PaaX-like N-terminal" evidence="1">
    <location>
        <begin position="31"/>
        <end position="92"/>
    </location>
</feature>
<dbReference type="Proteomes" id="UP000242427">
    <property type="component" value="Unassembled WGS sequence"/>
</dbReference>
<dbReference type="Gene3D" id="1.10.10.10">
    <property type="entry name" value="Winged helix-like DNA-binding domain superfamily/Winged helix DNA-binding domain"/>
    <property type="match status" value="1"/>
</dbReference>
<evidence type="ECO:0008006" key="5">
    <source>
        <dbReference type="Google" id="ProtNLM"/>
    </source>
</evidence>
<dbReference type="Gene3D" id="3.30.70.2650">
    <property type="match status" value="1"/>
</dbReference>
<evidence type="ECO:0000259" key="2">
    <source>
        <dbReference type="Pfam" id="PF20803"/>
    </source>
</evidence>
<organism evidence="3 4">
    <name type="scientific">Streptosporangium nondiastaticum</name>
    <dbReference type="NCBI Taxonomy" id="35764"/>
    <lineage>
        <taxon>Bacteria</taxon>
        <taxon>Bacillati</taxon>
        <taxon>Actinomycetota</taxon>
        <taxon>Actinomycetes</taxon>
        <taxon>Streptosporangiales</taxon>
        <taxon>Streptosporangiaceae</taxon>
        <taxon>Streptosporangium</taxon>
    </lineage>
</organism>
<dbReference type="Pfam" id="PF07848">
    <property type="entry name" value="PaaX"/>
    <property type="match status" value="1"/>
</dbReference>
<dbReference type="InterPro" id="IPR048846">
    <property type="entry name" value="PaaX-like_central"/>
</dbReference>
<evidence type="ECO:0000313" key="4">
    <source>
        <dbReference type="Proteomes" id="UP000242427"/>
    </source>
</evidence>
<dbReference type="PANTHER" id="PTHR30319">
    <property type="entry name" value="PHENYLACETIC ACID REGULATOR-RELATED TRANSCRIPTIONAL REPRESSOR"/>
    <property type="match status" value="1"/>
</dbReference>
<feature type="domain" description="Transcriptional repressor PaaX-like central Cas2-like" evidence="2">
    <location>
        <begin position="109"/>
        <end position="164"/>
    </location>
</feature>
<reference evidence="3 4" key="1">
    <citation type="submission" date="2018-03" db="EMBL/GenBank/DDBJ databases">
        <title>Chitinolytic properties of Streptosporangium nondiastaticum TBG75A20.</title>
        <authorList>
            <person name="Gayathri V."/>
            <person name="Shiburaj S."/>
        </authorList>
    </citation>
    <scope>NUCLEOTIDE SEQUENCE [LARGE SCALE GENOMIC DNA]</scope>
    <source>
        <strain evidence="3 4">TBG75A20</strain>
    </source>
</reference>
<dbReference type="OrthoDB" id="2270427at2"/>
<accession>A0A9X7PDZ6</accession>
<dbReference type="EMBL" id="PXWG01000211">
    <property type="protein sequence ID" value="PSJ24311.1"/>
    <property type="molecule type" value="Genomic_DNA"/>
</dbReference>
<dbReference type="PANTHER" id="PTHR30319:SF1">
    <property type="entry name" value="TRANSCRIPTIONAL REPRESSOR PAAX"/>
    <property type="match status" value="1"/>
</dbReference>
<protein>
    <recommendedName>
        <fullName evidence="5">PaaX family transcriptional regulator</fullName>
    </recommendedName>
</protein>
<proteinExistence type="predicted"/>
<dbReference type="InterPro" id="IPR012906">
    <property type="entry name" value="PaaX-like_N"/>
</dbReference>
<gene>
    <name evidence="3" type="ORF">B7P34_34120</name>
</gene>
<keyword evidence="4" id="KW-1185">Reference proteome</keyword>
<evidence type="ECO:0000259" key="1">
    <source>
        <dbReference type="Pfam" id="PF07848"/>
    </source>
</evidence>
<dbReference type="InterPro" id="IPR036388">
    <property type="entry name" value="WH-like_DNA-bd_sf"/>
</dbReference>
<evidence type="ECO:0000313" key="3">
    <source>
        <dbReference type="EMBL" id="PSJ24311.1"/>
    </source>
</evidence>
<dbReference type="AlphaFoldDB" id="A0A9X7PDZ6"/>
<comment type="caution">
    <text evidence="3">The sequence shown here is derived from an EMBL/GenBank/DDBJ whole genome shotgun (WGS) entry which is preliminary data.</text>
</comment>
<dbReference type="InterPro" id="IPR011965">
    <property type="entry name" value="PaaX_trns_reg"/>
</dbReference>
<dbReference type="PIRSF" id="PIRSF020623">
    <property type="entry name" value="PaaX"/>
    <property type="match status" value="1"/>
</dbReference>